<proteinExistence type="predicted"/>
<reference evidence="4" key="1">
    <citation type="submission" date="2025-08" db="UniProtKB">
        <authorList>
            <consortium name="RefSeq"/>
        </authorList>
    </citation>
    <scope>IDENTIFICATION</scope>
</reference>
<keyword evidence="2" id="KW-0732">Signal</keyword>
<dbReference type="KEGG" id="nnu:104589745"/>
<dbReference type="Proteomes" id="UP000189703">
    <property type="component" value="Unplaced"/>
</dbReference>
<evidence type="ECO:0000313" key="4">
    <source>
        <dbReference type="RefSeq" id="XP_010246472.1"/>
    </source>
</evidence>
<feature type="compositionally biased region" description="Basic and acidic residues" evidence="1">
    <location>
        <begin position="65"/>
        <end position="83"/>
    </location>
</feature>
<organism evidence="3 4">
    <name type="scientific">Nelumbo nucifera</name>
    <name type="common">Sacred lotus</name>
    <dbReference type="NCBI Taxonomy" id="4432"/>
    <lineage>
        <taxon>Eukaryota</taxon>
        <taxon>Viridiplantae</taxon>
        <taxon>Streptophyta</taxon>
        <taxon>Embryophyta</taxon>
        <taxon>Tracheophyta</taxon>
        <taxon>Spermatophyta</taxon>
        <taxon>Magnoliopsida</taxon>
        <taxon>Proteales</taxon>
        <taxon>Nelumbonaceae</taxon>
        <taxon>Nelumbo</taxon>
    </lineage>
</organism>
<dbReference type="GeneID" id="104589745"/>
<feature type="chain" id="PRO_5043702678" evidence="2">
    <location>
        <begin position="26"/>
        <end position="113"/>
    </location>
</feature>
<accession>A0A1U7ZG05</accession>
<name>A0A1U7ZG05_NELNU</name>
<evidence type="ECO:0000256" key="1">
    <source>
        <dbReference type="SAM" id="MobiDB-lite"/>
    </source>
</evidence>
<keyword evidence="3" id="KW-1185">Reference proteome</keyword>
<gene>
    <name evidence="4" type="primary">LOC104589745</name>
</gene>
<feature type="signal peptide" evidence="2">
    <location>
        <begin position="1"/>
        <end position="25"/>
    </location>
</feature>
<sequence length="113" mass="12623">MGGFPAKTFAAVILVLFLLLSTTSTNYPTLSLHGNEKSLSWLFASRGRGGPRKLLPAGREGCIIPEEREGKSTTSHEEKEKWSRNLRQILNPPPPPYKNKQYSYFVAPPPQII</sequence>
<feature type="region of interest" description="Disordered" evidence="1">
    <location>
        <begin position="52"/>
        <end position="113"/>
    </location>
</feature>
<evidence type="ECO:0000313" key="3">
    <source>
        <dbReference type="Proteomes" id="UP000189703"/>
    </source>
</evidence>
<protein>
    <submittedName>
        <fullName evidence="4">Uncharacterized protein LOC104589745</fullName>
    </submittedName>
</protein>
<dbReference type="AlphaFoldDB" id="A0A1U7ZG05"/>
<dbReference type="RefSeq" id="XP_010246472.1">
    <property type="nucleotide sequence ID" value="XM_010248170.2"/>
</dbReference>
<evidence type="ECO:0000256" key="2">
    <source>
        <dbReference type="SAM" id="SignalP"/>
    </source>
</evidence>